<dbReference type="GO" id="GO:0050568">
    <property type="term" value="F:protein-glutamine glutaminase activity"/>
    <property type="evidence" value="ECO:0007669"/>
    <property type="project" value="UniProtKB-UniRule"/>
</dbReference>
<dbReference type="GO" id="GO:0006935">
    <property type="term" value="P:chemotaxis"/>
    <property type="evidence" value="ECO:0007669"/>
    <property type="project" value="UniProtKB-UniRule"/>
</dbReference>
<comment type="similarity">
    <text evidence="3">Belongs to the CheD family.</text>
</comment>
<evidence type="ECO:0000313" key="5">
    <source>
        <dbReference type="Proteomes" id="UP000241193"/>
    </source>
</evidence>
<evidence type="ECO:0000313" key="4">
    <source>
        <dbReference type="EMBL" id="PTD95559.1"/>
    </source>
</evidence>
<organism evidence="4 5">
    <name type="scientific">Pseudothauera lacus</name>
    <dbReference type="NCBI Taxonomy" id="2136175"/>
    <lineage>
        <taxon>Bacteria</taxon>
        <taxon>Pseudomonadati</taxon>
        <taxon>Pseudomonadota</taxon>
        <taxon>Betaproteobacteria</taxon>
        <taxon>Rhodocyclales</taxon>
        <taxon>Zoogloeaceae</taxon>
        <taxon>Pseudothauera</taxon>
    </lineage>
</organism>
<evidence type="ECO:0000256" key="3">
    <source>
        <dbReference type="HAMAP-Rule" id="MF_01440"/>
    </source>
</evidence>
<comment type="caution">
    <text evidence="4">The sequence shown here is derived from an EMBL/GenBank/DDBJ whole genome shotgun (WGS) entry which is preliminary data.</text>
</comment>
<evidence type="ECO:0000256" key="1">
    <source>
        <dbReference type="ARBA" id="ARBA00022500"/>
    </source>
</evidence>
<dbReference type="EMBL" id="PZKC01000012">
    <property type="protein sequence ID" value="PTD95559.1"/>
    <property type="molecule type" value="Genomic_DNA"/>
</dbReference>
<dbReference type="InterPro" id="IPR005659">
    <property type="entry name" value="Chemorcpt_Glu_NH3ase_CheD"/>
</dbReference>
<gene>
    <name evidence="3" type="primary">cheD</name>
    <name evidence="4" type="ORF">C8261_13980</name>
</gene>
<dbReference type="HAMAP" id="MF_01440">
    <property type="entry name" value="CheD"/>
    <property type="match status" value="1"/>
</dbReference>
<dbReference type="InterPro" id="IPR011324">
    <property type="entry name" value="Cytotoxic_necrot_fac-like_cat"/>
</dbReference>
<keyword evidence="2 3" id="KW-0378">Hydrolase</keyword>
<sequence>MAVSEEIYLGIGDLHFCKAPARIRTVLGSCVSITLWHPARHIGGMCHFMLPNRIRSPQTPLDGRYADEAMQLFDREISRHRARAADFQAKVFGGGNMFPGRQSSPPALDVGLRNITVAHRLLAERGIPVVAEHLGGDGHRKLIFDVASGEAWLAFQDRGDVPATRSKPCPPSV</sequence>
<comment type="catalytic activity">
    <reaction evidence="3">
        <text>L-glutaminyl-[protein] + H2O = L-glutamyl-[protein] + NH4(+)</text>
        <dbReference type="Rhea" id="RHEA:16441"/>
        <dbReference type="Rhea" id="RHEA-COMP:10207"/>
        <dbReference type="Rhea" id="RHEA-COMP:10208"/>
        <dbReference type="ChEBI" id="CHEBI:15377"/>
        <dbReference type="ChEBI" id="CHEBI:28938"/>
        <dbReference type="ChEBI" id="CHEBI:29973"/>
        <dbReference type="ChEBI" id="CHEBI:30011"/>
        <dbReference type="EC" id="3.5.1.44"/>
    </reaction>
</comment>
<dbReference type="InterPro" id="IPR038592">
    <property type="entry name" value="CheD-like_sf"/>
</dbReference>
<dbReference type="CDD" id="cd16352">
    <property type="entry name" value="CheD"/>
    <property type="match status" value="1"/>
</dbReference>
<accession>A0A2T4ICR1</accession>
<reference evidence="4 5" key="2">
    <citation type="submission" date="2018-04" db="EMBL/GenBank/DDBJ databases">
        <title>Thauera lacus sp. nov., isolated from an saline lake in Inner Mongolia, China.</title>
        <authorList>
            <person name="Liang Q.-Y."/>
        </authorList>
    </citation>
    <scope>NUCLEOTIDE SEQUENCE [LARGE SCALE GENOMIC DNA]</scope>
    <source>
        <strain evidence="4 5">D20</strain>
    </source>
</reference>
<dbReference type="Proteomes" id="UP000241193">
    <property type="component" value="Unassembled WGS sequence"/>
</dbReference>
<comment type="function">
    <text evidence="3">Probably deamidates glutamine residues to glutamate on methyl-accepting chemotaxis receptors (MCPs), playing an important role in chemotaxis.</text>
</comment>
<dbReference type="PANTHER" id="PTHR35147">
    <property type="entry name" value="CHEMORECEPTOR GLUTAMINE DEAMIDASE CHED-RELATED"/>
    <property type="match status" value="1"/>
</dbReference>
<dbReference type="SUPFAM" id="SSF64438">
    <property type="entry name" value="CNF1/YfiH-like putative cysteine hydrolases"/>
    <property type="match status" value="1"/>
</dbReference>
<name>A0A2T4ICR1_9RHOO</name>
<dbReference type="AlphaFoldDB" id="A0A2T4ICR1"/>
<dbReference type="OrthoDB" id="9807202at2"/>
<evidence type="ECO:0000256" key="2">
    <source>
        <dbReference type="ARBA" id="ARBA00022801"/>
    </source>
</evidence>
<protein>
    <recommendedName>
        <fullName evidence="3">Probable chemoreceptor glutamine deamidase CheD</fullName>
        <ecNumber evidence="3">3.5.1.44</ecNumber>
    </recommendedName>
</protein>
<reference evidence="4 5" key="1">
    <citation type="submission" date="2018-03" db="EMBL/GenBank/DDBJ databases">
        <authorList>
            <person name="Keele B.F."/>
        </authorList>
    </citation>
    <scope>NUCLEOTIDE SEQUENCE [LARGE SCALE GENOMIC DNA]</scope>
    <source>
        <strain evidence="4 5">D20</strain>
    </source>
</reference>
<dbReference type="PANTHER" id="PTHR35147:SF3">
    <property type="entry name" value="CHEMORECEPTOR GLUTAMINE DEAMIDASE CHED 1-RELATED"/>
    <property type="match status" value="1"/>
</dbReference>
<keyword evidence="1 3" id="KW-0145">Chemotaxis</keyword>
<dbReference type="Gene3D" id="3.30.1330.200">
    <property type="match status" value="1"/>
</dbReference>
<dbReference type="EC" id="3.5.1.44" evidence="3"/>
<proteinExistence type="inferred from homology"/>
<keyword evidence="5" id="KW-1185">Reference proteome</keyword>
<dbReference type="Pfam" id="PF03975">
    <property type="entry name" value="CheD"/>
    <property type="match status" value="1"/>
</dbReference>